<feature type="compositionally biased region" description="Polar residues" evidence="1">
    <location>
        <begin position="37"/>
        <end position="48"/>
    </location>
</feature>
<name>A0A3N0DTQ2_9ACTN</name>
<comment type="caution">
    <text evidence="3">The sequence shown here is derived from an EMBL/GenBank/DDBJ whole genome shotgun (WGS) entry which is preliminary data.</text>
</comment>
<dbReference type="Pfam" id="PF03640">
    <property type="entry name" value="Lipoprotein_15"/>
    <property type="match status" value="2"/>
</dbReference>
<keyword evidence="2" id="KW-0732">Signal</keyword>
<dbReference type="GO" id="GO:0043448">
    <property type="term" value="P:alkane catabolic process"/>
    <property type="evidence" value="ECO:0007669"/>
    <property type="project" value="TreeGrafter"/>
</dbReference>
<reference evidence="3 4" key="1">
    <citation type="submission" date="2018-11" db="EMBL/GenBank/DDBJ databases">
        <authorList>
            <person name="Li F."/>
        </authorList>
    </citation>
    <scope>NUCLEOTIDE SEQUENCE [LARGE SCALE GENOMIC DNA]</scope>
    <source>
        <strain evidence="3 4">KIS18-7</strain>
    </source>
</reference>
<evidence type="ECO:0000256" key="1">
    <source>
        <dbReference type="SAM" id="MobiDB-lite"/>
    </source>
</evidence>
<sequence>MRAAAAAAVLAAGLLTACGTEDDRTASAPRTPGPTATKPSTQPSTPAPSVTARPARTGTVVISADSQYGTMLYDAGGQPIYLFDKEHGRSPRCYGDCAEAWPPVLTKGLPRARKGTREALLGTTRRKDGSTQVTYAGHPLYFYAHEGKYQVLCHDVREYGGLWLAVRPDGEPVPH</sequence>
<evidence type="ECO:0000313" key="4">
    <source>
        <dbReference type="Proteomes" id="UP000277094"/>
    </source>
</evidence>
<dbReference type="Proteomes" id="UP000277094">
    <property type="component" value="Unassembled WGS sequence"/>
</dbReference>
<dbReference type="EMBL" id="RJSG01000002">
    <property type="protein sequence ID" value="RNL78992.1"/>
    <property type="molecule type" value="Genomic_DNA"/>
</dbReference>
<dbReference type="PROSITE" id="PS51257">
    <property type="entry name" value="PROKAR_LIPOPROTEIN"/>
    <property type="match status" value="1"/>
</dbReference>
<evidence type="ECO:0008006" key="5">
    <source>
        <dbReference type="Google" id="ProtNLM"/>
    </source>
</evidence>
<accession>A0A3N0DTQ2</accession>
<dbReference type="PANTHER" id="PTHR39335">
    <property type="entry name" value="BLL4220 PROTEIN"/>
    <property type="match status" value="1"/>
</dbReference>
<keyword evidence="4" id="KW-1185">Reference proteome</keyword>
<dbReference type="AlphaFoldDB" id="A0A3N0DTQ2"/>
<feature type="region of interest" description="Disordered" evidence="1">
    <location>
        <begin position="21"/>
        <end position="56"/>
    </location>
</feature>
<dbReference type="InterPro" id="IPR005297">
    <property type="entry name" value="Lipoprotein_repeat"/>
</dbReference>
<dbReference type="PANTHER" id="PTHR39335:SF1">
    <property type="entry name" value="BLL4220 PROTEIN"/>
    <property type="match status" value="1"/>
</dbReference>
<proteinExistence type="predicted"/>
<organism evidence="3 4">
    <name type="scientific">Nocardioides marmorisolisilvae</name>
    <dbReference type="NCBI Taxonomy" id="1542737"/>
    <lineage>
        <taxon>Bacteria</taxon>
        <taxon>Bacillati</taxon>
        <taxon>Actinomycetota</taxon>
        <taxon>Actinomycetes</taxon>
        <taxon>Propionibacteriales</taxon>
        <taxon>Nocardioidaceae</taxon>
        <taxon>Nocardioides</taxon>
    </lineage>
</organism>
<dbReference type="OrthoDB" id="597632at2"/>
<gene>
    <name evidence="3" type="ORF">EFL95_08055</name>
</gene>
<evidence type="ECO:0000256" key="2">
    <source>
        <dbReference type="SAM" id="SignalP"/>
    </source>
</evidence>
<feature type="chain" id="PRO_5039444498" description="Lipoprotein" evidence="2">
    <location>
        <begin position="18"/>
        <end position="175"/>
    </location>
</feature>
<evidence type="ECO:0000313" key="3">
    <source>
        <dbReference type="EMBL" id="RNL78992.1"/>
    </source>
</evidence>
<protein>
    <recommendedName>
        <fullName evidence="5">Lipoprotein</fullName>
    </recommendedName>
</protein>
<feature type="signal peptide" evidence="2">
    <location>
        <begin position="1"/>
        <end position="17"/>
    </location>
</feature>